<dbReference type="Proteomes" id="UP001165121">
    <property type="component" value="Unassembled WGS sequence"/>
</dbReference>
<organism evidence="2 3">
    <name type="scientific">Phytophthora fragariaefolia</name>
    <dbReference type="NCBI Taxonomy" id="1490495"/>
    <lineage>
        <taxon>Eukaryota</taxon>
        <taxon>Sar</taxon>
        <taxon>Stramenopiles</taxon>
        <taxon>Oomycota</taxon>
        <taxon>Peronosporomycetes</taxon>
        <taxon>Peronosporales</taxon>
        <taxon>Peronosporaceae</taxon>
        <taxon>Phytophthora</taxon>
    </lineage>
</organism>
<protein>
    <submittedName>
        <fullName evidence="2">Unnamed protein product</fullName>
    </submittedName>
</protein>
<evidence type="ECO:0000313" key="2">
    <source>
        <dbReference type="EMBL" id="GMF33026.1"/>
    </source>
</evidence>
<accession>A0A9W6X7E4</accession>
<proteinExistence type="predicted"/>
<sequence>MKTRLLNSCRNAAASLPRKPRLETTTHSSTPPSASHNCFENFDGRVFQSLTRIAYRCPLCRAPGSLSRTTLQLPNNMNVRMGRTDGCSSIMPSIIPFFVIVATQEPFTTAVKDRSRAAHRRAAAADSDICSVSPYITVSAVSQLSAATCYTTSPYVGSSTTLPSCINRSYSLTVIHRLLRSSVDVVHHLAVPAAPRIQGRAALPHIFSVAIAVPPRLRPFAVSYPYLR</sequence>
<feature type="compositionally biased region" description="Low complexity" evidence="1">
    <location>
        <begin position="25"/>
        <end position="35"/>
    </location>
</feature>
<evidence type="ECO:0000256" key="1">
    <source>
        <dbReference type="SAM" id="MobiDB-lite"/>
    </source>
</evidence>
<reference evidence="2" key="1">
    <citation type="submission" date="2023-04" db="EMBL/GenBank/DDBJ databases">
        <title>Phytophthora fragariaefolia NBRC 109709.</title>
        <authorList>
            <person name="Ichikawa N."/>
            <person name="Sato H."/>
            <person name="Tonouchi N."/>
        </authorList>
    </citation>
    <scope>NUCLEOTIDE SEQUENCE</scope>
    <source>
        <strain evidence="2">NBRC 109709</strain>
    </source>
</reference>
<keyword evidence="3" id="KW-1185">Reference proteome</keyword>
<comment type="caution">
    <text evidence="2">The sequence shown here is derived from an EMBL/GenBank/DDBJ whole genome shotgun (WGS) entry which is preliminary data.</text>
</comment>
<gene>
    <name evidence="2" type="ORF">Pfra01_000804400</name>
</gene>
<dbReference type="EMBL" id="BSXT01000721">
    <property type="protein sequence ID" value="GMF33026.1"/>
    <property type="molecule type" value="Genomic_DNA"/>
</dbReference>
<evidence type="ECO:0000313" key="3">
    <source>
        <dbReference type="Proteomes" id="UP001165121"/>
    </source>
</evidence>
<feature type="region of interest" description="Disordered" evidence="1">
    <location>
        <begin position="16"/>
        <end position="35"/>
    </location>
</feature>
<name>A0A9W6X7E4_9STRA</name>
<dbReference type="AlphaFoldDB" id="A0A9W6X7E4"/>